<organism evidence="2 3">
    <name type="scientific">candidate division TA06 bacterium DG_26</name>
    <dbReference type="NCBI Taxonomy" id="1703771"/>
    <lineage>
        <taxon>Bacteria</taxon>
        <taxon>Bacteria division TA06</taxon>
    </lineage>
</organism>
<evidence type="ECO:0000259" key="1">
    <source>
        <dbReference type="Pfam" id="PF12225"/>
    </source>
</evidence>
<evidence type="ECO:0000313" key="2">
    <source>
        <dbReference type="EMBL" id="KPJ48909.1"/>
    </source>
</evidence>
<dbReference type="PANTHER" id="PTHR38755:SF1">
    <property type="entry name" value="METHYLENE-TETRAHYDROFOLATE REDUCTASE C-TERMINAL DOMAIN-CONTAINING PROTEIN"/>
    <property type="match status" value="1"/>
</dbReference>
<comment type="caution">
    <text evidence="2">The sequence shown here is derived from an EMBL/GenBank/DDBJ whole genome shotgun (WGS) entry which is preliminary data.</text>
</comment>
<dbReference type="PANTHER" id="PTHR38755">
    <property type="entry name" value="5,10-METHYLENETETRAHYDROFOLATE REDUCTASE"/>
    <property type="match status" value="1"/>
</dbReference>
<feature type="domain" description="Methylene-tetrahydrofolate reductase C-terminal-like" evidence="1">
    <location>
        <begin position="100"/>
        <end position="175"/>
    </location>
</feature>
<sequence length="178" mass="19581">MIVTVRRDLAQILKSMGDCKRVYIVGCAGCATLCETGGEKQTEELAALLSEHGKEIVGRSVLDVPCDERIVRRELKRKPEMSEAEAILVMACGAGIQAVRNLERIGVFKEYCSVCANCVIDNVDNLCPITRCAKGLLNGPCGGVVDGKCEVDPEMDCVWELIYTTLQKKGELWRLHAY</sequence>
<name>A0A0S7WFH3_UNCT6</name>
<dbReference type="Pfam" id="PF12225">
    <property type="entry name" value="DUF5981"/>
    <property type="match status" value="1"/>
</dbReference>
<protein>
    <recommendedName>
        <fullName evidence="1">Methylene-tetrahydrofolate reductase C-terminal-like domain-containing protein</fullName>
    </recommendedName>
</protein>
<accession>A0A0S7WFH3</accession>
<proteinExistence type="predicted"/>
<dbReference type="Proteomes" id="UP000051124">
    <property type="component" value="Unassembled WGS sequence"/>
</dbReference>
<evidence type="ECO:0000313" key="3">
    <source>
        <dbReference type="Proteomes" id="UP000051124"/>
    </source>
</evidence>
<gene>
    <name evidence="2" type="ORF">AMJ40_06655</name>
</gene>
<dbReference type="InterPro" id="IPR022026">
    <property type="entry name" value="DUF5981"/>
</dbReference>
<dbReference type="AlphaFoldDB" id="A0A0S7WFH3"/>
<dbReference type="EMBL" id="LIZT01000086">
    <property type="protein sequence ID" value="KPJ48909.1"/>
    <property type="molecule type" value="Genomic_DNA"/>
</dbReference>
<feature type="non-terminal residue" evidence="2">
    <location>
        <position position="178"/>
    </location>
</feature>
<reference evidence="2 3" key="1">
    <citation type="journal article" date="2015" name="Microbiome">
        <title>Genomic resolution of linkages in carbon, nitrogen, and sulfur cycling among widespread estuary sediment bacteria.</title>
        <authorList>
            <person name="Baker B.J."/>
            <person name="Lazar C.S."/>
            <person name="Teske A.P."/>
            <person name="Dick G.J."/>
        </authorList>
    </citation>
    <scope>NUCLEOTIDE SEQUENCE [LARGE SCALE GENOMIC DNA]</scope>
    <source>
        <strain evidence="2">DG_26</strain>
    </source>
</reference>